<evidence type="ECO:0000313" key="2">
    <source>
        <dbReference type="Proteomes" id="UP001362311"/>
    </source>
</evidence>
<dbReference type="Proteomes" id="UP001362311">
    <property type="component" value="Unassembled WGS sequence"/>
</dbReference>
<dbReference type="AlphaFoldDB" id="A0ABD5JPI7"/>
<comment type="caution">
    <text evidence="1">The sequence shown here is derived from an EMBL/GenBank/DDBJ whole genome shotgun (WGS) entry which is preliminary data.</text>
</comment>
<dbReference type="Pfam" id="PF15943">
    <property type="entry name" value="YdaS_toxin"/>
    <property type="match status" value="1"/>
</dbReference>
<dbReference type="SUPFAM" id="SSF47413">
    <property type="entry name" value="lambda repressor-like DNA-binding domains"/>
    <property type="match status" value="1"/>
</dbReference>
<accession>A0ABD5JPI7</accession>
<sequence>MTPLEKAKKALGRSKKLAEQIGVTPQAVSQWKSVPAGRVIAVEKATGISRSELRPDLYPLETA</sequence>
<dbReference type="EMBL" id="JBBHKQ010000001">
    <property type="protein sequence ID" value="MEJ5898570.1"/>
    <property type="molecule type" value="Genomic_DNA"/>
</dbReference>
<dbReference type="CDD" id="cd00093">
    <property type="entry name" value="HTH_XRE"/>
    <property type="match status" value="1"/>
</dbReference>
<dbReference type="RefSeq" id="WP_339437902.1">
    <property type="nucleotide sequence ID" value="NZ_JBBHKQ010000001.1"/>
</dbReference>
<protein>
    <submittedName>
        <fullName evidence="1">Cro/CI family transcriptional regulator</fullName>
    </submittedName>
</protein>
<dbReference type="InterPro" id="IPR001387">
    <property type="entry name" value="Cro/C1-type_HTH"/>
</dbReference>
<gene>
    <name evidence="1" type="ORF">WIX40_00385</name>
</gene>
<dbReference type="InterPro" id="IPR010982">
    <property type="entry name" value="Lambda_DNA-bd_dom_sf"/>
</dbReference>
<name>A0ABD5JPI7_9HYPH</name>
<dbReference type="InterPro" id="IPR031856">
    <property type="entry name" value="YdaS_toxin-like"/>
</dbReference>
<proteinExistence type="predicted"/>
<dbReference type="Gene3D" id="1.10.260.40">
    <property type="entry name" value="lambda repressor-like DNA-binding domains"/>
    <property type="match status" value="1"/>
</dbReference>
<reference evidence="1 2" key="1">
    <citation type="submission" date="2024-03" db="EMBL/GenBank/DDBJ databases">
        <title>Reference genomes for the five species model microbial community.</title>
        <authorList>
            <person name="Padfield D."/>
        </authorList>
    </citation>
    <scope>NUCLEOTIDE SEQUENCE [LARGE SCALE GENOMIC DNA]</scope>
    <source>
        <strain evidence="1 2">AB1</strain>
    </source>
</reference>
<evidence type="ECO:0000313" key="1">
    <source>
        <dbReference type="EMBL" id="MEJ5898570.1"/>
    </source>
</evidence>
<organism evidence="1 2">
    <name type="scientific">Ochrobactrum teleogrylli</name>
    <dbReference type="NCBI Taxonomy" id="2479765"/>
    <lineage>
        <taxon>Bacteria</taxon>
        <taxon>Pseudomonadati</taxon>
        <taxon>Pseudomonadota</taxon>
        <taxon>Alphaproteobacteria</taxon>
        <taxon>Hyphomicrobiales</taxon>
        <taxon>Brucellaceae</taxon>
        <taxon>Brucella/Ochrobactrum group</taxon>
        <taxon>Ochrobactrum</taxon>
    </lineage>
</organism>